<evidence type="ECO:0000256" key="9">
    <source>
        <dbReference type="ARBA" id="ARBA00023170"/>
    </source>
</evidence>
<dbReference type="InterPro" id="IPR003591">
    <property type="entry name" value="Leu-rich_rpt_typical-subtyp"/>
</dbReference>
<keyword evidence="3" id="KW-0433">Leucine-rich repeat</keyword>
<dbReference type="GO" id="GO:0007165">
    <property type="term" value="P:signal transduction"/>
    <property type="evidence" value="ECO:0007669"/>
    <property type="project" value="InterPro"/>
</dbReference>
<dbReference type="PANTHER" id="PTHR24365">
    <property type="entry name" value="TOLL-LIKE RECEPTOR"/>
    <property type="match status" value="1"/>
</dbReference>
<dbReference type="SUPFAM" id="SSF52058">
    <property type="entry name" value="L domain-like"/>
    <property type="match status" value="1"/>
</dbReference>
<feature type="transmembrane region" description="Helical" evidence="11">
    <location>
        <begin position="509"/>
        <end position="533"/>
    </location>
</feature>
<dbReference type="GO" id="GO:0038023">
    <property type="term" value="F:signaling receptor activity"/>
    <property type="evidence" value="ECO:0007669"/>
    <property type="project" value="TreeGrafter"/>
</dbReference>
<keyword evidence="10" id="KW-0325">Glycoprotein</keyword>
<dbReference type="SMART" id="SM00255">
    <property type="entry name" value="TIR"/>
    <property type="match status" value="1"/>
</dbReference>
<dbReference type="InterPro" id="IPR032675">
    <property type="entry name" value="LRR_dom_sf"/>
</dbReference>
<dbReference type="PANTHER" id="PTHR24365:SF530">
    <property type="entry name" value="MSTPROX-RELATED"/>
    <property type="match status" value="1"/>
</dbReference>
<keyword evidence="8 11" id="KW-0472">Membrane</keyword>
<organism evidence="14 15">
    <name type="scientific">Mytilus galloprovincialis</name>
    <name type="common">Mediterranean mussel</name>
    <dbReference type="NCBI Taxonomy" id="29158"/>
    <lineage>
        <taxon>Eukaryota</taxon>
        <taxon>Metazoa</taxon>
        <taxon>Spiralia</taxon>
        <taxon>Lophotrochozoa</taxon>
        <taxon>Mollusca</taxon>
        <taxon>Bivalvia</taxon>
        <taxon>Autobranchia</taxon>
        <taxon>Pteriomorphia</taxon>
        <taxon>Mytilida</taxon>
        <taxon>Mytiloidea</taxon>
        <taxon>Mytilidae</taxon>
        <taxon>Mytilinae</taxon>
        <taxon>Mytilus</taxon>
    </lineage>
</organism>
<evidence type="ECO:0000256" key="5">
    <source>
        <dbReference type="ARBA" id="ARBA00022729"/>
    </source>
</evidence>
<comment type="caution">
    <text evidence="14">The sequence shown here is derived from an EMBL/GenBank/DDBJ whole genome shotgun (WGS) entry which is preliminary data.</text>
</comment>
<comment type="similarity">
    <text evidence="2">Belongs to the Toll-like receptor family.</text>
</comment>
<evidence type="ECO:0000256" key="3">
    <source>
        <dbReference type="ARBA" id="ARBA00022614"/>
    </source>
</evidence>
<evidence type="ECO:0000256" key="8">
    <source>
        <dbReference type="ARBA" id="ARBA00023136"/>
    </source>
</evidence>
<evidence type="ECO:0000256" key="6">
    <source>
        <dbReference type="ARBA" id="ARBA00022737"/>
    </source>
</evidence>
<reference evidence="14" key="1">
    <citation type="submission" date="2018-11" db="EMBL/GenBank/DDBJ databases">
        <authorList>
            <person name="Alioto T."/>
            <person name="Alioto T."/>
        </authorList>
    </citation>
    <scope>NUCLEOTIDE SEQUENCE</scope>
</reference>
<accession>A0A8B6FCJ0</accession>
<evidence type="ECO:0000256" key="2">
    <source>
        <dbReference type="ARBA" id="ARBA00009634"/>
    </source>
</evidence>
<dbReference type="EMBL" id="UYJE01006535">
    <property type="protein sequence ID" value="VDI46785.1"/>
    <property type="molecule type" value="Genomic_DNA"/>
</dbReference>
<dbReference type="Pfam" id="PF01582">
    <property type="entry name" value="TIR"/>
    <property type="match status" value="1"/>
</dbReference>
<evidence type="ECO:0000313" key="14">
    <source>
        <dbReference type="EMBL" id="VDI46785.1"/>
    </source>
</evidence>
<dbReference type="SMART" id="SM00365">
    <property type="entry name" value="LRR_SD22"/>
    <property type="match status" value="3"/>
</dbReference>
<keyword evidence="6" id="KW-0677">Repeat</keyword>
<dbReference type="PROSITE" id="PS50104">
    <property type="entry name" value="TIR"/>
    <property type="match status" value="1"/>
</dbReference>
<dbReference type="GO" id="GO:0005886">
    <property type="term" value="C:plasma membrane"/>
    <property type="evidence" value="ECO:0007669"/>
    <property type="project" value="TreeGrafter"/>
</dbReference>
<dbReference type="InterPro" id="IPR035897">
    <property type="entry name" value="Toll_tir_struct_dom_sf"/>
</dbReference>
<dbReference type="Gene3D" id="3.80.10.10">
    <property type="entry name" value="Ribonuclease Inhibitor"/>
    <property type="match status" value="2"/>
</dbReference>
<evidence type="ECO:0000256" key="12">
    <source>
        <dbReference type="SAM" id="SignalP"/>
    </source>
</evidence>
<evidence type="ECO:0000256" key="7">
    <source>
        <dbReference type="ARBA" id="ARBA00022989"/>
    </source>
</evidence>
<evidence type="ECO:0000259" key="13">
    <source>
        <dbReference type="PROSITE" id="PS50104"/>
    </source>
</evidence>
<dbReference type="Gene3D" id="3.40.50.10140">
    <property type="entry name" value="Toll/interleukin-1 receptor homology (TIR) domain"/>
    <property type="match status" value="1"/>
</dbReference>
<evidence type="ECO:0000256" key="4">
    <source>
        <dbReference type="ARBA" id="ARBA00022692"/>
    </source>
</evidence>
<dbReference type="Proteomes" id="UP000596742">
    <property type="component" value="Unassembled WGS sequence"/>
</dbReference>
<gene>
    <name evidence="14" type="ORF">MGAL_10B074161</name>
</gene>
<dbReference type="SMART" id="SM00369">
    <property type="entry name" value="LRR_TYP"/>
    <property type="match status" value="5"/>
</dbReference>
<keyword evidence="5 12" id="KW-0732">Signal</keyword>
<dbReference type="InterPro" id="IPR001611">
    <property type="entry name" value="Leu-rich_rpt"/>
</dbReference>
<dbReference type="PRINTS" id="PR01537">
    <property type="entry name" value="INTRLKN1R1F"/>
</dbReference>
<keyword evidence="9 14" id="KW-0675">Receptor</keyword>
<keyword evidence="7 11" id="KW-1133">Transmembrane helix</keyword>
<evidence type="ECO:0000256" key="11">
    <source>
        <dbReference type="SAM" id="Phobius"/>
    </source>
</evidence>
<name>A0A8B6FCJ0_MYTGA</name>
<comment type="subcellular location">
    <subcellularLocation>
        <location evidence="1">Membrane</location>
        <topology evidence="1">Single-pass membrane protein</topology>
    </subcellularLocation>
</comment>
<keyword evidence="15" id="KW-1185">Reference proteome</keyword>
<dbReference type="InterPro" id="IPR000157">
    <property type="entry name" value="TIR_dom"/>
</dbReference>
<keyword evidence="4 11" id="KW-0812">Transmembrane</keyword>
<evidence type="ECO:0000256" key="10">
    <source>
        <dbReference type="ARBA" id="ARBA00023180"/>
    </source>
</evidence>
<evidence type="ECO:0000313" key="15">
    <source>
        <dbReference type="Proteomes" id="UP000596742"/>
    </source>
</evidence>
<dbReference type="OrthoDB" id="5966846at2759"/>
<dbReference type="Pfam" id="PF13855">
    <property type="entry name" value="LRR_8"/>
    <property type="match status" value="1"/>
</dbReference>
<dbReference type="PROSITE" id="PS51450">
    <property type="entry name" value="LRR"/>
    <property type="match status" value="2"/>
</dbReference>
<proteinExistence type="inferred from homology"/>
<evidence type="ECO:0000256" key="1">
    <source>
        <dbReference type="ARBA" id="ARBA00004167"/>
    </source>
</evidence>
<feature type="chain" id="PRO_5032624397" evidence="12">
    <location>
        <begin position="16"/>
        <end position="705"/>
    </location>
</feature>
<dbReference type="AlphaFoldDB" id="A0A8B6FCJ0"/>
<feature type="domain" description="TIR" evidence="13">
    <location>
        <begin position="562"/>
        <end position="703"/>
    </location>
</feature>
<protein>
    <submittedName>
        <fullName evidence="14">Toll-like receptor 13</fullName>
    </submittedName>
</protein>
<dbReference type="SUPFAM" id="SSF52200">
    <property type="entry name" value="Toll/Interleukin receptor TIR domain"/>
    <property type="match status" value="1"/>
</dbReference>
<feature type="signal peptide" evidence="12">
    <location>
        <begin position="1"/>
        <end position="15"/>
    </location>
</feature>
<sequence>MNTRLLVMCFMAICGQDIMDDQCSYWQDDQCLLHANCSNRGFGFIPALRLPNVVYLDLSTNRIEKIESKSFSSLTNLLELNLSANIISLLEIDAFLGLEHLRILNIRKNFLVYNSISFPNSVFKPLKSLFHLDITSSSVYHSDQNFEEFSIDVISDLKTLESIVIDIISDRFGQSVFGIGFTSLTHLTKLTAGSCNIKFDNATFLNVPYLDWISLKNCTMKSYHGGTLKHRNFTFLSFEGIMHHSIADWQNVVYDFDDNLINTLVLTSSFLLNTFLPDHFYNTLGQTGITHLSLNKNDFIEPEELIFDDPIGYSKTLPLSLRDLDFSNNNLLNFNLIMPELEYLNLENNSLGYFLESEKYSATNTTVLKHINLSFNGIDKLNTSVFHGHPCLEKINLSNNFLTDIHFDISHLKTLKIMDLSNNRIQGFEKRTIEHLNKLFDESNLQFNLSNNIIKCTCDNIQFLQWMVERSVHFSQKNRIKCTYGNETTILLATFTKTLLQLEKECGSYTMLIILMSVALLTVCITVISGLAYRYRWTLRYIYYMTVSKYRRYKPQNTDHNFSYDAFISYADEDKSFIVKECIPILEVQGGMEICIHQRDFLPGEEITNNITNAIHESRKTICIITRSFLDSYYCMFEFNIARMESIYSRGGTNILLLVFYDQLRAQDLPLVMLELVQQDSYLEYPDDEQGNIVFWDKIKEAIAV</sequence>